<keyword evidence="3" id="KW-1185">Reference proteome</keyword>
<dbReference type="OrthoDB" id="8747607at2"/>
<feature type="chain" id="PRO_5005503898" evidence="1">
    <location>
        <begin position="20"/>
        <end position="247"/>
    </location>
</feature>
<name>A0A0K6H8F0_9GAMM</name>
<dbReference type="AlphaFoldDB" id="A0A0K6H8F0"/>
<dbReference type="SUPFAM" id="SSF53850">
    <property type="entry name" value="Periplasmic binding protein-like II"/>
    <property type="match status" value="1"/>
</dbReference>
<reference evidence="3" key="1">
    <citation type="submission" date="2015-08" db="EMBL/GenBank/DDBJ databases">
        <authorList>
            <person name="Varghese N."/>
        </authorList>
    </citation>
    <scope>NUCLEOTIDE SEQUENCE [LARGE SCALE GENOMIC DNA]</scope>
    <source>
        <strain evidence="3">DSM 27808</strain>
    </source>
</reference>
<keyword evidence="1" id="KW-0732">Signal</keyword>
<feature type="signal peptide" evidence="1">
    <location>
        <begin position="1"/>
        <end position="19"/>
    </location>
</feature>
<protein>
    <submittedName>
        <fullName evidence="2">Amino acid ABC transporter substrate-binding protein, PAAT family (TC 3.A.1.3.-)</fullName>
    </submittedName>
</protein>
<evidence type="ECO:0000313" key="2">
    <source>
        <dbReference type="EMBL" id="CUA87090.1"/>
    </source>
</evidence>
<dbReference type="Gene3D" id="3.40.190.10">
    <property type="entry name" value="Periplasmic binding protein-like II"/>
    <property type="match status" value="2"/>
</dbReference>
<dbReference type="EMBL" id="CYHB01000004">
    <property type="protein sequence ID" value="CUA87090.1"/>
    <property type="molecule type" value="Genomic_DNA"/>
</dbReference>
<proteinExistence type="predicted"/>
<dbReference type="RefSeq" id="WP_055439366.1">
    <property type="nucleotide sequence ID" value="NZ_CYHB01000004.1"/>
</dbReference>
<evidence type="ECO:0000313" key="3">
    <source>
        <dbReference type="Proteomes" id="UP000182598"/>
    </source>
</evidence>
<gene>
    <name evidence="2" type="ORF">Ga0061064_1716</name>
</gene>
<sequence>MKQFVILILSVIAIASANSAPKEVRIAAYEYPPYFTTENTRHLVGDIVKALNSKQSDYQFSVVHIAPNGRYDALREQGCCDVIFFEDRSWGWEHVDYAVQLTTPIYEDKERFVARKHINRGQSFFQVKGLRFGGIIGYHYPFVANEKDNRVLEEQYGIYLGHSHQVNLRMLLNGRLDLIMLADAYIRSVLMEETRSKLLLSEQHYSVHQLSAVSNPGKAISADKLEVLLSELRQTGELQQILSKHRL</sequence>
<accession>A0A0K6H8F0</accession>
<organism evidence="2 3">
    <name type="scientific">Pseudidiomarina woesei</name>
    <dbReference type="NCBI Taxonomy" id="1381080"/>
    <lineage>
        <taxon>Bacteria</taxon>
        <taxon>Pseudomonadati</taxon>
        <taxon>Pseudomonadota</taxon>
        <taxon>Gammaproteobacteria</taxon>
        <taxon>Alteromonadales</taxon>
        <taxon>Idiomarinaceae</taxon>
        <taxon>Pseudidiomarina</taxon>
    </lineage>
</organism>
<evidence type="ECO:0000256" key="1">
    <source>
        <dbReference type="SAM" id="SignalP"/>
    </source>
</evidence>
<dbReference type="Proteomes" id="UP000182598">
    <property type="component" value="Unassembled WGS sequence"/>
</dbReference>